<comment type="caution">
    <text evidence="7">The sequence shown here is derived from an EMBL/GenBank/DDBJ whole genome shotgun (WGS) entry which is preliminary data.</text>
</comment>
<evidence type="ECO:0000256" key="1">
    <source>
        <dbReference type="ARBA" id="ARBA00004141"/>
    </source>
</evidence>
<dbReference type="PANTHER" id="PTHR13180">
    <property type="entry name" value="SMALL MEMBRANE PROTEIN-RELATED"/>
    <property type="match status" value="1"/>
</dbReference>
<evidence type="ECO:0000256" key="4">
    <source>
        <dbReference type="ARBA" id="ARBA00022989"/>
    </source>
</evidence>
<dbReference type="GO" id="GO:0016020">
    <property type="term" value="C:membrane"/>
    <property type="evidence" value="ECO:0007669"/>
    <property type="project" value="UniProtKB-SubCell"/>
</dbReference>
<dbReference type="InterPro" id="IPR007919">
    <property type="entry name" value="UPF0220"/>
</dbReference>
<dbReference type="AlphaFoldDB" id="A0A9W8A1Y4"/>
<organism evidence="7 8">
    <name type="scientific">Mycoemilia scoparia</name>
    <dbReference type="NCBI Taxonomy" id="417184"/>
    <lineage>
        <taxon>Eukaryota</taxon>
        <taxon>Fungi</taxon>
        <taxon>Fungi incertae sedis</taxon>
        <taxon>Zoopagomycota</taxon>
        <taxon>Kickxellomycotina</taxon>
        <taxon>Kickxellomycetes</taxon>
        <taxon>Kickxellales</taxon>
        <taxon>Kickxellaceae</taxon>
        <taxon>Mycoemilia</taxon>
    </lineage>
</organism>
<evidence type="ECO:0000313" key="8">
    <source>
        <dbReference type="Proteomes" id="UP001150538"/>
    </source>
</evidence>
<gene>
    <name evidence="7" type="primary">VPS68</name>
    <name evidence="7" type="ORF">H4219_000815</name>
</gene>
<dbReference type="EMBL" id="JANBPU010000006">
    <property type="protein sequence ID" value="KAJ1921216.1"/>
    <property type="molecule type" value="Genomic_DNA"/>
</dbReference>
<evidence type="ECO:0000256" key="5">
    <source>
        <dbReference type="ARBA" id="ARBA00023136"/>
    </source>
</evidence>
<keyword evidence="8" id="KW-1185">Reference proteome</keyword>
<keyword evidence="3 6" id="KW-0812">Transmembrane</keyword>
<evidence type="ECO:0000256" key="3">
    <source>
        <dbReference type="ARBA" id="ARBA00022692"/>
    </source>
</evidence>
<feature type="transmembrane region" description="Helical" evidence="6">
    <location>
        <begin position="106"/>
        <end position="128"/>
    </location>
</feature>
<proteinExistence type="inferred from homology"/>
<keyword evidence="4 6" id="KW-1133">Transmembrane helix</keyword>
<name>A0A9W8A1Y4_9FUNG</name>
<reference evidence="7" key="1">
    <citation type="submission" date="2022-07" db="EMBL/GenBank/DDBJ databases">
        <title>Phylogenomic reconstructions and comparative analyses of Kickxellomycotina fungi.</title>
        <authorList>
            <person name="Reynolds N.K."/>
            <person name="Stajich J.E."/>
            <person name="Barry K."/>
            <person name="Grigoriev I.V."/>
            <person name="Crous P."/>
            <person name="Smith M.E."/>
        </authorList>
    </citation>
    <scope>NUCLEOTIDE SEQUENCE</scope>
    <source>
        <strain evidence="7">NBRC 100468</strain>
    </source>
</reference>
<dbReference type="OrthoDB" id="268928at2759"/>
<protein>
    <submittedName>
        <fullName evidence="7">Vacuolar protein sorting-associated protein 68</fullName>
    </submittedName>
</protein>
<accession>A0A9W8A1Y4</accession>
<sequence length="177" mass="19733">MATHSRSPFIWRPCIRIPSEWQEQLRDVGVYFSGGLFTLGWWFFIDGLVSANNIDNYTPRRGFEDWLPGLICTLGMIVINSIDFSILYEDDGFGYDNGGSASKAKFVLFMGIALLGGGLAGSLVILIVKFVHPEIPADVMYTGITNVLQSLCILSSCLILFFVHNYESSSYQGIRLQ</sequence>
<comment type="subcellular location">
    <subcellularLocation>
        <location evidence="1">Membrane</location>
        <topology evidence="1">Multi-pass membrane protein</topology>
    </subcellularLocation>
</comment>
<evidence type="ECO:0000256" key="6">
    <source>
        <dbReference type="SAM" id="Phobius"/>
    </source>
</evidence>
<comment type="similarity">
    <text evidence="2">Belongs to the UPF0220 family.</text>
</comment>
<feature type="transmembrane region" description="Helical" evidence="6">
    <location>
        <begin position="140"/>
        <end position="163"/>
    </location>
</feature>
<dbReference type="Proteomes" id="UP001150538">
    <property type="component" value="Unassembled WGS sequence"/>
</dbReference>
<feature type="transmembrane region" description="Helical" evidence="6">
    <location>
        <begin position="66"/>
        <end position="86"/>
    </location>
</feature>
<evidence type="ECO:0000256" key="2">
    <source>
        <dbReference type="ARBA" id="ARBA00005335"/>
    </source>
</evidence>
<feature type="transmembrane region" description="Helical" evidence="6">
    <location>
        <begin position="28"/>
        <end position="45"/>
    </location>
</feature>
<keyword evidence="5 6" id="KW-0472">Membrane</keyword>
<evidence type="ECO:0000313" key="7">
    <source>
        <dbReference type="EMBL" id="KAJ1921216.1"/>
    </source>
</evidence>
<dbReference type="Pfam" id="PF05255">
    <property type="entry name" value="UPF0220"/>
    <property type="match status" value="1"/>
</dbReference>